<sequence>MKIYRQQNLSGKKKKRKFSEITYDKFKRFPNHPTIATALKKVGPNQTEFSGRASKQKKLRLFVSRVKDEVNFRLYRKGRPTRGGGVVVYVADHISTSILDPVTVRENVNTADVESIWMEINIRTYNSLIGVIYRVPNVAYARLNLIEEVLVEYSMKYHTCIITFDLNKDFLMQQ</sequence>
<keyword evidence="2" id="KW-1185">Reference proteome</keyword>
<organism evidence="1 2">
    <name type="scientific">Cryptolaemus montrouzieri</name>
    <dbReference type="NCBI Taxonomy" id="559131"/>
    <lineage>
        <taxon>Eukaryota</taxon>
        <taxon>Metazoa</taxon>
        <taxon>Ecdysozoa</taxon>
        <taxon>Arthropoda</taxon>
        <taxon>Hexapoda</taxon>
        <taxon>Insecta</taxon>
        <taxon>Pterygota</taxon>
        <taxon>Neoptera</taxon>
        <taxon>Endopterygota</taxon>
        <taxon>Coleoptera</taxon>
        <taxon>Polyphaga</taxon>
        <taxon>Cucujiformia</taxon>
        <taxon>Coccinelloidea</taxon>
        <taxon>Coccinellidae</taxon>
        <taxon>Scymninae</taxon>
        <taxon>Scymnini</taxon>
        <taxon>Cryptolaemus</taxon>
    </lineage>
</organism>
<proteinExistence type="predicted"/>
<dbReference type="AlphaFoldDB" id="A0ABD2MID6"/>
<gene>
    <name evidence="1" type="ORF">HHI36_010273</name>
</gene>
<evidence type="ECO:0000313" key="1">
    <source>
        <dbReference type="EMBL" id="KAL3266087.1"/>
    </source>
</evidence>
<evidence type="ECO:0000313" key="2">
    <source>
        <dbReference type="Proteomes" id="UP001516400"/>
    </source>
</evidence>
<dbReference type="EMBL" id="JABFTP020000001">
    <property type="protein sequence ID" value="KAL3266087.1"/>
    <property type="molecule type" value="Genomic_DNA"/>
</dbReference>
<dbReference type="Proteomes" id="UP001516400">
    <property type="component" value="Unassembled WGS sequence"/>
</dbReference>
<protein>
    <submittedName>
        <fullName evidence="1">Uncharacterized protein</fullName>
    </submittedName>
</protein>
<comment type="caution">
    <text evidence="1">The sequence shown here is derived from an EMBL/GenBank/DDBJ whole genome shotgun (WGS) entry which is preliminary data.</text>
</comment>
<reference evidence="1 2" key="1">
    <citation type="journal article" date="2021" name="BMC Biol.">
        <title>Horizontally acquired antibacterial genes associated with adaptive radiation of ladybird beetles.</title>
        <authorList>
            <person name="Li H.S."/>
            <person name="Tang X.F."/>
            <person name="Huang Y.H."/>
            <person name="Xu Z.Y."/>
            <person name="Chen M.L."/>
            <person name="Du X.Y."/>
            <person name="Qiu B.Y."/>
            <person name="Chen P.T."/>
            <person name="Zhang W."/>
            <person name="Slipinski A."/>
            <person name="Escalona H.E."/>
            <person name="Waterhouse R.M."/>
            <person name="Zwick A."/>
            <person name="Pang H."/>
        </authorList>
    </citation>
    <scope>NUCLEOTIDE SEQUENCE [LARGE SCALE GENOMIC DNA]</scope>
    <source>
        <strain evidence="1">SYSU2018</strain>
    </source>
</reference>
<accession>A0ABD2MID6</accession>
<name>A0ABD2MID6_9CUCU</name>